<evidence type="ECO:0000256" key="5">
    <source>
        <dbReference type="ARBA" id="ARBA00022691"/>
    </source>
</evidence>
<dbReference type="KEGG" id="taa:NMY3_00400"/>
<dbReference type="REBASE" id="128285">
    <property type="entry name" value="M.TarMY3II"/>
</dbReference>
<dbReference type="Proteomes" id="UP000058925">
    <property type="component" value="Chromosome"/>
</dbReference>
<dbReference type="Gene3D" id="3.40.50.150">
    <property type="entry name" value="Vaccinia Virus protein VP39"/>
    <property type="match status" value="1"/>
</dbReference>
<name>A0A654LWA6_9ARCH</name>
<evidence type="ECO:0000256" key="3">
    <source>
        <dbReference type="ARBA" id="ARBA00022603"/>
    </source>
</evidence>
<dbReference type="PIRSF" id="PIRSF000398">
    <property type="entry name" value="M_m6A_EcoRV"/>
    <property type="match status" value="1"/>
</dbReference>
<dbReference type="EC" id="2.1.1.72" evidence="2"/>
<keyword evidence="8" id="KW-1185">Reference proteome</keyword>
<dbReference type="PANTHER" id="PTHR30481:SF3">
    <property type="entry name" value="DNA ADENINE METHYLASE"/>
    <property type="match status" value="1"/>
</dbReference>
<evidence type="ECO:0000313" key="7">
    <source>
        <dbReference type="EMBL" id="ALI34613.1"/>
    </source>
</evidence>
<reference evidence="8" key="1">
    <citation type="submission" date="2015-10" db="EMBL/GenBank/DDBJ databases">
        <title>Niche specialization of a soil ammonia-oxidizing archaeon, Candidatus Nitrosocosmicus oleophilus.</title>
        <authorList>
            <person name="Jung M.-Y."/>
            <person name="Rhee S.-K."/>
        </authorList>
    </citation>
    <scope>NUCLEOTIDE SEQUENCE [LARGE SCALE GENOMIC DNA]</scope>
    <source>
        <strain evidence="8">MY3</strain>
    </source>
</reference>
<keyword evidence="5" id="KW-0949">S-adenosyl-L-methionine</keyword>
<dbReference type="GO" id="GO:0032259">
    <property type="term" value="P:methylation"/>
    <property type="evidence" value="ECO:0007669"/>
    <property type="project" value="UniProtKB-KW"/>
</dbReference>
<accession>A0A654LWA6</accession>
<dbReference type="InterPro" id="IPR002052">
    <property type="entry name" value="DNA_methylase_N6_adenine_CS"/>
</dbReference>
<dbReference type="GO" id="GO:0009007">
    <property type="term" value="F:site-specific DNA-methyltransferase (adenine-specific) activity"/>
    <property type="evidence" value="ECO:0007669"/>
    <property type="project" value="UniProtKB-EC"/>
</dbReference>
<dbReference type="InterPro" id="IPR012263">
    <property type="entry name" value="M_m6A_EcoRV"/>
</dbReference>
<organism evidence="7 8">
    <name type="scientific">Candidatus Nitrosocosmicus oleophilus</name>
    <dbReference type="NCBI Taxonomy" id="1353260"/>
    <lineage>
        <taxon>Archaea</taxon>
        <taxon>Nitrososphaerota</taxon>
        <taxon>Nitrososphaeria</taxon>
        <taxon>Nitrososphaerales</taxon>
        <taxon>Nitrososphaeraceae</taxon>
        <taxon>Candidatus Nitrosocosmicus</taxon>
    </lineage>
</organism>
<dbReference type="InterPro" id="IPR012327">
    <property type="entry name" value="MeTrfase_D12"/>
</dbReference>
<sequence length="304" mass="35513">MYKTNTTSFLKWAGGKRRLVTSLDKLTPTSVDRYFEPFLGSGAFFFHLVQSRKHFKAYLSDSNPHLINTYREVRDNVNELIEILMDHQISYHENGEKYYYSVRDNQSNKTNTEAAAKFIFLNKTCYNGLYRVNKIGNFNVPHGRYFNPKICNKEKLIDCSSLLNNEEVKIVCDIYKNTTLKCKEKDFVYLDPPYFPVSRTSNFTDYTKESFGIQQHQELASEFDRLDSIGSKVLLSNSNSEYVKSLYKKYCILKVKSTRSINCNADRRSDHHDLIISNYNRRIKDTEKTAHKLNKPMISKIVSD</sequence>
<proteinExistence type="inferred from homology"/>
<comment type="similarity">
    <text evidence="1">Belongs to the N(4)/N(6)-methyltransferase family.</text>
</comment>
<comment type="catalytic activity">
    <reaction evidence="6">
        <text>a 2'-deoxyadenosine in DNA + S-adenosyl-L-methionine = an N(6)-methyl-2'-deoxyadenosine in DNA + S-adenosyl-L-homocysteine + H(+)</text>
        <dbReference type="Rhea" id="RHEA:15197"/>
        <dbReference type="Rhea" id="RHEA-COMP:12418"/>
        <dbReference type="Rhea" id="RHEA-COMP:12419"/>
        <dbReference type="ChEBI" id="CHEBI:15378"/>
        <dbReference type="ChEBI" id="CHEBI:57856"/>
        <dbReference type="ChEBI" id="CHEBI:59789"/>
        <dbReference type="ChEBI" id="CHEBI:90615"/>
        <dbReference type="ChEBI" id="CHEBI:90616"/>
        <dbReference type="EC" id="2.1.1.72"/>
    </reaction>
</comment>
<dbReference type="GO" id="GO:0043565">
    <property type="term" value="F:sequence-specific DNA binding"/>
    <property type="evidence" value="ECO:0007669"/>
    <property type="project" value="TreeGrafter"/>
</dbReference>
<protein>
    <recommendedName>
        <fullName evidence="2">site-specific DNA-methyltransferase (adenine-specific)</fullName>
        <ecNumber evidence="2">2.1.1.72</ecNumber>
    </recommendedName>
</protein>
<evidence type="ECO:0000256" key="6">
    <source>
        <dbReference type="ARBA" id="ARBA00047942"/>
    </source>
</evidence>
<dbReference type="InterPro" id="IPR023095">
    <property type="entry name" value="Ade_MeTrfase_dom_2"/>
</dbReference>
<dbReference type="SUPFAM" id="SSF53335">
    <property type="entry name" value="S-adenosyl-L-methionine-dependent methyltransferases"/>
    <property type="match status" value="1"/>
</dbReference>
<keyword evidence="3 7" id="KW-0489">Methyltransferase</keyword>
<dbReference type="NCBIfam" id="TIGR00571">
    <property type="entry name" value="dam"/>
    <property type="match status" value="1"/>
</dbReference>
<dbReference type="AlphaFoldDB" id="A0A654LWA6"/>
<keyword evidence="4 7" id="KW-0808">Transferase</keyword>
<gene>
    <name evidence="7" type="primary">dpnM</name>
    <name evidence="7" type="ORF">NMY3_00400</name>
</gene>
<dbReference type="RefSeq" id="WP_196817244.1">
    <property type="nucleotide sequence ID" value="NZ_CP012850.1"/>
</dbReference>
<dbReference type="GO" id="GO:0009307">
    <property type="term" value="P:DNA restriction-modification system"/>
    <property type="evidence" value="ECO:0007669"/>
    <property type="project" value="InterPro"/>
</dbReference>
<dbReference type="Gene3D" id="1.10.1020.10">
    <property type="entry name" value="Adenine-specific Methyltransferase, Domain 2"/>
    <property type="match status" value="1"/>
</dbReference>
<evidence type="ECO:0000313" key="8">
    <source>
        <dbReference type="Proteomes" id="UP000058925"/>
    </source>
</evidence>
<dbReference type="PROSITE" id="PS00092">
    <property type="entry name" value="N6_MTASE"/>
    <property type="match status" value="1"/>
</dbReference>
<dbReference type="GO" id="GO:0006298">
    <property type="term" value="P:mismatch repair"/>
    <property type="evidence" value="ECO:0007669"/>
    <property type="project" value="TreeGrafter"/>
</dbReference>
<dbReference type="GeneID" id="60420576"/>
<evidence type="ECO:0000256" key="4">
    <source>
        <dbReference type="ARBA" id="ARBA00022679"/>
    </source>
</evidence>
<dbReference type="GO" id="GO:1904047">
    <property type="term" value="F:S-adenosyl-L-methionine binding"/>
    <property type="evidence" value="ECO:0007669"/>
    <property type="project" value="TreeGrafter"/>
</dbReference>
<dbReference type="EMBL" id="CP012850">
    <property type="protein sequence ID" value="ALI34613.1"/>
    <property type="molecule type" value="Genomic_DNA"/>
</dbReference>
<dbReference type="OrthoDB" id="372040at2157"/>
<evidence type="ECO:0000256" key="2">
    <source>
        <dbReference type="ARBA" id="ARBA00011900"/>
    </source>
</evidence>
<dbReference type="Pfam" id="PF02086">
    <property type="entry name" value="MethyltransfD12"/>
    <property type="match status" value="1"/>
</dbReference>
<evidence type="ECO:0000256" key="1">
    <source>
        <dbReference type="ARBA" id="ARBA00006594"/>
    </source>
</evidence>
<dbReference type="PRINTS" id="PR00505">
    <property type="entry name" value="D12N6MTFRASE"/>
</dbReference>
<dbReference type="InterPro" id="IPR029063">
    <property type="entry name" value="SAM-dependent_MTases_sf"/>
</dbReference>
<dbReference type="PANTHER" id="PTHR30481">
    <property type="entry name" value="DNA ADENINE METHYLASE"/>
    <property type="match status" value="1"/>
</dbReference>